<feature type="compositionally biased region" description="Basic and acidic residues" evidence="1">
    <location>
        <begin position="57"/>
        <end position="74"/>
    </location>
</feature>
<dbReference type="AlphaFoldDB" id="A0A8H7GPX8"/>
<comment type="caution">
    <text evidence="2">The sequence shown here is derived from an EMBL/GenBank/DDBJ whole genome shotgun (WGS) entry which is preliminary data.</text>
</comment>
<evidence type="ECO:0000313" key="2">
    <source>
        <dbReference type="EMBL" id="KAF8000349.1"/>
    </source>
</evidence>
<protein>
    <submittedName>
        <fullName evidence="2">Uncharacterized protein</fullName>
    </submittedName>
</protein>
<sequence length="420" mass="48917">MSQKNPETASNGDPGRVQTSSCKRPGPELNHGGSKSKKASGSVPEKTVDTEEVASAIRERNHRQEKERLERHLSFEKQQNADLIGEYERKLYTQKKDYEAQLRVLEEKISVFEKNENERGFDKTQAETKQKEAQHQNNSIIEERIPVMANVVENDQALVENEISQKDKKEVDSSFFDSKILDLVRDRKPTPDNDSFLELAMLHVDEETDSDEYRDEVSSIESFGVDTEDMTEKEFSTYFELQSVLRRLNKRYPVDEEEQEKQEELAETLLYCLHNIRNVPKPKEDDCLARVQDIRRSFNRANMLISTEPKKALEEFSLREIVKVKLSLEKIMDEMKQKRSDHCEVLKSVFRAYNKMGTPKVKSSIEKFAQYVDFREKDMDAFWLVRECELVYIETARALHVVMRVEKAVRECPTGKEGEV</sequence>
<evidence type="ECO:0000313" key="3">
    <source>
        <dbReference type="Proteomes" id="UP000649328"/>
    </source>
</evidence>
<dbReference type="EMBL" id="JACBPP010000007">
    <property type="protein sequence ID" value="KAF8000349.1"/>
    <property type="molecule type" value="Genomic_DNA"/>
</dbReference>
<evidence type="ECO:0000256" key="1">
    <source>
        <dbReference type="SAM" id="MobiDB-lite"/>
    </source>
</evidence>
<organism evidence="2 3">
    <name type="scientific">Metschnikowia pulcherrima</name>
    <dbReference type="NCBI Taxonomy" id="27326"/>
    <lineage>
        <taxon>Eukaryota</taxon>
        <taxon>Fungi</taxon>
        <taxon>Dikarya</taxon>
        <taxon>Ascomycota</taxon>
        <taxon>Saccharomycotina</taxon>
        <taxon>Pichiomycetes</taxon>
        <taxon>Metschnikowiaceae</taxon>
        <taxon>Metschnikowia</taxon>
    </lineage>
</organism>
<accession>A0A8H7GPX8</accession>
<feature type="region of interest" description="Disordered" evidence="1">
    <location>
        <begin position="1"/>
        <end position="74"/>
    </location>
</feature>
<feature type="compositionally biased region" description="Polar residues" evidence="1">
    <location>
        <begin position="1"/>
        <end position="22"/>
    </location>
</feature>
<proteinExistence type="predicted"/>
<reference evidence="2" key="1">
    <citation type="submission" date="2020-10" db="EMBL/GenBank/DDBJ databases">
        <title>The Whole-Genome Sequence of Metschnikowia persimmonesis, a Novel Endophytic Yeast Species Isolated from Medicinal Plant Diospyros kaki Thumb.</title>
        <authorList>
            <person name="Rahmat E."/>
            <person name="Kang Y."/>
        </authorList>
    </citation>
    <scope>NUCLEOTIDE SEQUENCE</scope>
    <source>
        <strain evidence="2">KIOM G15050</strain>
    </source>
</reference>
<gene>
    <name evidence="2" type="ORF">HF325_005278</name>
</gene>
<dbReference type="Proteomes" id="UP000649328">
    <property type="component" value="Unassembled WGS sequence"/>
</dbReference>
<name>A0A8H7GPX8_9ASCO</name>
<keyword evidence="3" id="KW-1185">Reference proteome</keyword>
<dbReference type="OrthoDB" id="10301106at2759"/>